<dbReference type="InterPro" id="IPR001173">
    <property type="entry name" value="Glyco_trans_2-like"/>
</dbReference>
<reference evidence="4" key="2">
    <citation type="submission" date="2020-09" db="EMBL/GenBank/DDBJ databases">
        <authorList>
            <person name="Sun Q."/>
            <person name="Kim S."/>
        </authorList>
    </citation>
    <scope>NUCLEOTIDE SEQUENCE</scope>
    <source>
        <strain evidence="4">KCTC 12368</strain>
    </source>
</reference>
<sequence>MENTKLTIKASLIISVYTNTAFLKVVLDSLQFQTDNRFEVIISEDGEDANMAEFIKNYPFTHSYQHLSRPDQGWQKNHALNESIRNAKADWLVFIDGDCVLHPRFMEFHIADADPQRILAGKRIKLDPGTSLCLLDGTLSPITMNRYLLNNFSKIKKNGAQFVEEGFFIDPSGLLGKLMGKRKMKQIKGCNMSFHKEAIRAINGFDEDYIRPAVGEDIDLLWRFEGLGFKIDSVRNRAVQYHLYHKESWTDQAENWKMMENNIALKNYRCANGLIKED</sequence>
<evidence type="ECO:0000259" key="2">
    <source>
        <dbReference type="Pfam" id="PF00535"/>
    </source>
</evidence>
<dbReference type="GO" id="GO:0016740">
    <property type="term" value="F:transferase activity"/>
    <property type="evidence" value="ECO:0007669"/>
    <property type="project" value="UniProtKB-KW"/>
</dbReference>
<evidence type="ECO:0000259" key="3">
    <source>
        <dbReference type="Pfam" id="PF02709"/>
    </source>
</evidence>
<evidence type="ECO:0000256" key="1">
    <source>
        <dbReference type="ARBA" id="ARBA00022679"/>
    </source>
</evidence>
<dbReference type="Proteomes" id="UP000619457">
    <property type="component" value="Unassembled WGS sequence"/>
</dbReference>
<dbReference type="Gene3D" id="3.90.550.10">
    <property type="entry name" value="Spore Coat Polysaccharide Biosynthesis Protein SpsA, Chain A"/>
    <property type="match status" value="1"/>
</dbReference>
<protein>
    <submittedName>
        <fullName evidence="4">Glycosyl transferase family 2</fullName>
    </submittedName>
</protein>
<evidence type="ECO:0000313" key="4">
    <source>
        <dbReference type="EMBL" id="GGZ40196.1"/>
    </source>
</evidence>
<keyword evidence="1 4" id="KW-0808">Transferase</keyword>
<reference evidence="4" key="1">
    <citation type="journal article" date="2014" name="Int. J. Syst. Evol. Microbiol.">
        <title>Complete genome sequence of Corynebacterium casei LMG S-19264T (=DSM 44701T), isolated from a smear-ripened cheese.</title>
        <authorList>
            <consortium name="US DOE Joint Genome Institute (JGI-PGF)"/>
            <person name="Walter F."/>
            <person name="Albersmeier A."/>
            <person name="Kalinowski J."/>
            <person name="Ruckert C."/>
        </authorList>
    </citation>
    <scope>NUCLEOTIDE SEQUENCE</scope>
    <source>
        <strain evidence="4">KCTC 12368</strain>
    </source>
</reference>
<name>A0A918UX76_9BACT</name>
<dbReference type="Pfam" id="PF00535">
    <property type="entry name" value="Glycos_transf_2"/>
    <property type="match status" value="1"/>
</dbReference>
<organism evidence="4 5">
    <name type="scientific">Echinicola pacifica</name>
    <dbReference type="NCBI Taxonomy" id="346377"/>
    <lineage>
        <taxon>Bacteria</taxon>
        <taxon>Pseudomonadati</taxon>
        <taxon>Bacteroidota</taxon>
        <taxon>Cytophagia</taxon>
        <taxon>Cytophagales</taxon>
        <taxon>Cyclobacteriaceae</taxon>
        <taxon>Echinicola</taxon>
    </lineage>
</organism>
<dbReference type="InterPro" id="IPR027791">
    <property type="entry name" value="Galactosyl_T_C"/>
</dbReference>
<dbReference type="PANTHER" id="PTHR43685:SF3">
    <property type="entry name" value="SLR2126 PROTEIN"/>
    <property type="match status" value="1"/>
</dbReference>
<accession>A0A918UX76</accession>
<keyword evidence="5" id="KW-1185">Reference proteome</keyword>
<feature type="domain" description="Glycosyltransferase 2-like" evidence="2">
    <location>
        <begin position="11"/>
        <end position="111"/>
    </location>
</feature>
<feature type="domain" description="Galactosyltransferase C-terminal" evidence="3">
    <location>
        <begin position="180"/>
        <end position="246"/>
    </location>
</feature>
<dbReference type="EMBL" id="BMWX01000009">
    <property type="protein sequence ID" value="GGZ40196.1"/>
    <property type="molecule type" value="Genomic_DNA"/>
</dbReference>
<evidence type="ECO:0000313" key="5">
    <source>
        <dbReference type="Proteomes" id="UP000619457"/>
    </source>
</evidence>
<dbReference type="SUPFAM" id="SSF53448">
    <property type="entry name" value="Nucleotide-diphospho-sugar transferases"/>
    <property type="match status" value="1"/>
</dbReference>
<dbReference type="Pfam" id="PF02709">
    <property type="entry name" value="Glyco_transf_7C"/>
    <property type="match status" value="1"/>
</dbReference>
<dbReference type="PANTHER" id="PTHR43685">
    <property type="entry name" value="GLYCOSYLTRANSFERASE"/>
    <property type="match status" value="1"/>
</dbReference>
<dbReference type="InterPro" id="IPR050834">
    <property type="entry name" value="Glycosyltransf_2"/>
</dbReference>
<proteinExistence type="predicted"/>
<dbReference type="InterPro" id="IPR029044">
    <property type="entry name" value="Nucleotide-diphossugar_trans"/>
</dbReference>
<gene>
    <name evidence="4" type="ORF">GCM10007049_37020</name>
</gene>
<dbReference type="RefSeq" id="WP_026236077.1">
    <property type="nucleotide sequence ID" value="NZ_BMWX01000009.1"/>
</dbReference>
<dbReference type="AlphaFoldDB" id="A0A918UX76"/>
<comment type="caution">
    <text evidence="4">The sequence shown here is derived from an EMBL/GenBank/DDBJ whole genome shotgun (WGS) entry which is preliminary data.</text>
</comment>